<dbReference type="GO" id="GO:0003735">
    <property type="term" value="F:structural constituent of ribosome"/>
    <property type="evidence" value="ECO:0007669"/>
    <property type="project" value="InterPro"/>
</dbReference>
<proteinExistence type="inferred from homology"/>
<evidence type="ECO:0000313" key="10">
    <source>
        <dbReference type="Proteomes" id="UP000230353"/>
    </source>
</evidence>
<organism evidence="9 10">
    <name type="scientific">Candidatus Tagabacteria bacterium CG09_land_8_20_14_0_10_41_14</name>
    <dbReference type="NCBI Taxonomy" id="1975021"/>
    <lineage>
        <taxon>Bacteria</taxon>
        <taxon>Candidatus Tagaibacteriota</taxon>
    </lineage>
</organism>
<dbReference type="InterPro" id="IPR014722">
    <property type="entry name" value="Rib_uL2_dom2"/>
</dbReference>
<reference evidence="10" key="1">
    <citation type="submission" date="2017-09" db="EMBL/GenBank/DDBJ databases">
        <title>Depth-based differentiation of microbial function through sediment-hosted aquifers and enrichment of novel symbionts in the deep terrestrial subsurface.</title>
        <authorList>
            <person name="Probst A.J."/>
            <person name="Ladd B."/>
            <person name="Jarett J.K."/>
            <person name="Geller-Mcgrath D.E."/>
            <person name="Sieber C.M.K."/>
            <person name="Emerson J.B."/>
            <person name="Anantharaman K."/>
            <person name="Thomas B.C."/>
            <person name="Malmstrom R."/>
            <person name="Stieglmeier M."/>
            <person name="Klingl A."/>
            <person name="Woyke T."/>
            <person name="Ryan C.M."/>
            <person name="Banfield J.F."/>
        </authorList>
    </citation>
    <scope>NUCLEOTIDE SEQUENCE [LARGE SCALE GENOMIC DNA]</scope>
</reference>
<dbReference type="InterPro" id="IPR022669">
    <property type="entry name" value="Ribosomal_uL2_C"/>
</dbReference>
<dbReference type="Pfam" id="PF00181">
    <property type="entry name" value="Ribosomal_L2_N"/>
    <property type="match status" value="1"/>
</dbReference>
<dbReference type="FunFam" id="4.10.950.10:FF:000001">
    <property type="entry name" value="50S ribosomal protein L2"/>
    <property type="match status" value="1"/>
</dbReference>
<dbReference type="Gene3D" id="2.30.30.30">
    <property type="match status" value="1"/>
</dbReference>
<feature type="compositionally biased region" description="Basic residues" evidence="6">
    <location>
        <begin position="241"/>
        <end position="250"/>
    </location>
</feature>
<dbReference type="InterPro" id="IPR005880">
    <property type="entry name" value="Ribosomal_uL2_bac/org-type"/>
</dbReference>
<dbReference type="Pfam" id="PF03947">
    <property type="entry name" value="Ribosomal_L2_C"/>
    <property type="match status" value="1"/>
</dbReference>
<dbReference type="SMART" id="SM01382">
    <property type="entry name" value="Ribosomal_L2_C"/>
    <property type="match status" value="1"/>
</dbReference>
<dbReference type="SUPFAM" id="SSF50104">
    <property type="entry name" value="Translation proteins SH3-like domain"/>
    <property type="match status" value="1"/>
</dbReference>
<dbReference type="SMART" id="SM01383">
    <property type="entry name" value="Ribosomal_L2"/>
    <property type="match status" value="1"/>
</dbReference>
<evidence type="ECO:0000256" key="4">
    <source>
        <dbReference type="ARBA" id="ARBA00035242"/>
    </source>
</evidence>
<sequence length="280" mass="31427">MKKYKPTTPSRRRMTGLVYRDLLTSTKSDPFKKLTMGFKRDKGRSSGKITTRHNGGGSKRLYRKIDFKYDKKDIPAKIESVEYDPNRSAFVALVSYADGEKRYILAPQGVTLGNKFIVSDKAELKTGNRLPLKKILSGTHVHNIEIQPGSGAKLIRSAGNFAELLSHEGGYAHLKMPSREIRKIPSGCWATIGEASNIEHNLEVIGKAGRSRWLGKRPTVRGTAMNPVDHPYGGGEGRQPRGTKRPKTKWGKTTGGVRTRKPKKYSNKMIIKRRVKKKRK</sequence>
<feature type="region of interest" description="Disordered" evidence="6">
    <location>
        <begin position="220"/>
        <end position="264"/>
    </location>
</feature>
<protein>
    <recommendedName>
        <fullName evidence="4 5">Large ribosomal subunit protein uL2</fullName>
    </recommendedName>
</protein>
<dbReference type="SUPFAM" id="SSF50249">
    <property type="entry name" value="Nucleic acid-binding proteins"/>
    <property type="match status" value="1"/>
</dbReference>
<dbReference type="PIRSF" id="PIRSF002158">
    <property type="entry name" value="Ribosomal_L2"/>
    <property type="match status" value="1"/>
</dbReference>
<evidence type="ECO:0000259" key="7">
    <source>
        <dbReference type="SMART" id="SM01382"/>
    </source>
</evidence>
<dbReference type="InterPro" id="IPR002171">
    <property type="entry name" value="Ribosomal_uL2"/>
</dbReference>
<dbReference type="InterPro" id="IPR008991">
    <property type="entry name" value="Translation_prot_SH3-like_sf"/>
</dbReference>
<dbReference type="Proteomes" id="UP000230353">
    <property type="component" value="Unassembled WGS sequence"/>
</dbReference>
<dbReference type="GO" id="GO:0015934">
    <property type="term" value="C:large ribosomal subunit"/>
    <property type="evidence" value="ECO:0007669"/>
    <property type="project" value="InterPro"/>
</dbReference>
<dbReference type="InterPro" id="IPR022671">
    <property type="entry name" value="Ribosomal_uL2_CS"/>
</dbReference>
<dbReference type="Gene3D" id="2.40.50.140">
    <property type="entry name" value="Nucleic acid-binding proteins"/>
    <property type="match status" value="1"/>
</dbReference>
<evidence type="ECO:0000256" key="3">
    <source>
        <dbReference type="ARBA" id="ARBA00023274"/>
    </source>
</evidence>
<evidence type="ECO:0000259" key="8">
    <source>
        <dbReference type="SMART" id="SM01383"/>
    </source>
</evidence>
<dbReference type="GO" id="GO:0016740">
    <property type="term" value="F:transferase activity"/>
    <property type="evidence" value="ECO:0007669"/>
    <property type="project" value="InterPro"/>
</dbReference>
<comment type="subunit">
    <text evidence="5">Part of the 50S ribosomal subunit. Forms a bridge to the 30S subunit in the 70S ribosome.</text>
</comment>
<keyword evidence="2 5" id="KW-0689">Ribosomal protein</keyword>
<keyword evidence="5" id="KW-0699">rRNA-binding</keyword>
<keyword evidence="5" id="KW-0694">RNA-binding</keyword>
<dbReference type="GO" id="GO:0002181">
    <property type="term" value="P:cytoplasmic translation"/>
    <property type="evidence" value="ECO:0007669"/>
    <property type="project" value="TreeGrafter"/>
</dbReference>
<evidence type="ECO:0000256" key="2">
    <source>
        <dbReference type="ARBA" id="ARBA00022980"/>
    </source>
</evidence>
<keyword evidence="3 5" id="KW-0687">Ribonucleoprotein</keyword>
<dbReference type="PANTHER" id="PTHR13691">
    <property type="entry name" value="RIBOSOMAL PROTEIN L2"/>
    <property type="match status" value="1"/>
</dbReference>
<dbReference type="AlphaFoldDB" id="A0A2H0WLE3"/>
<dbReference type="Gene3D" id="4.10.950.10">
    <property type="entry name" value="Ribosomal protein L2, domain 3"/>
    <property type="match status" value="1"/>
</dbReference>
<evidence type="ECO:0000313" key="9">
    <source>
        <dbReference type="EMBL" id="PIS13491.1"/>
    </source>
</evidence>
<evidence type="ECO:0000256" key="5">
    <source>
        <dbReference type="HAMAP-Rule" id="MF_01320"/>
    </source>
</evidence>
<feature type="domain" description="Large ribosomal subunit protein uL2 C-terminal" evidence="7">
    <location>
        <begin position="124"/>
        <end position="253"/>
    </location>
</feature>
<dbReference type="PANTHER" id="PTHR13691:SF5">
    <property type="entry name" value="LARGE RIBOSOMAL SUBUNIT PROTEIN UL2M"/>
    <property type="match status" value="1"/>
</dbReference>
<accession>A0A2H0WLE3</accession>
<comment type="caution">
    <text evidence="9">The sequence shown here is derived from an EMBL/GenBank/DDBJ whole genome shotgun (WGS) entry which is preliminary data.</text>
</comment>
<evidence type="ECO:0000256" key="6">
    <source>
        <dbReference type="SAM" id="MobiDB-lite"/>
    </source>
</evidence>
<evidence type="ECO:0000256" key="1">
    <source>
        <dbReference type="ARBA" id="ARBA00005636"/>
    </source>
</evidence>
<dbReference type="EMBL" id="PEZL01000021">
    <property type="protein sequence ID" value="PIS13491.1"/>
    <property type="molecule type" value="Genomic_DNA"/>
</dbReference>
<dbReference type="PROSITE" id="PS00467">
    <property type="entry name" value="RIBOSOMAL_L2"/>
    <property type="match status" value="1"/>
</dbReference>
<dbReference type="InterPro" id="IPR014726">
    <property type="entry name" value="Ribosomal_uL2_dom3"/>
</dbReference>
<dbReference type="NCBIfam" id="TIGR01171">
    <property type="entry name" value="rplB_bact"/>
    <property type="match status" value="1"/>
</dbReference>
<dbReference type="HAMAP" id="MF_01320_B">
    <property type="entry name" value="Ribosomal_uL2_B"/>
    <property type="match status" value="1"/>
</dbReference>
<comment type="similarity">
    <text evidence="1 5">Belongs to the universal ribosomal protein uL2 family.</text>
</comment>
<gene>
    <name evidence="5 9" type="primary">rplB</name>
    <name evidence="9" type="ORF">COT67_01580</name>
</gene>
<dbReference type="FunFam" id="2.30.30.30:FF:000001">
    <property type="entry name" value="50S ribosomal protein L2"/>
    <property type="match status" value="1"/>
</dbReference>
<comment type="function">
    <text evidence="5">One of the primary rRNA binding proteins. Required for association of the 30S and 50S subunits to form the 70S ribosome, for tRNA binding and peptide bond formation. It has been suggested to have peptidyltransferase activity; this is somewhat controversial. Makes several contacts with the 16S rRNA in the 70S ribosome.</text>
</comment>
<feature type="domain" description="Large ribosomal subunit protein uL2 RNA-binding" evidence="8">
    <location>
        <begin position="43"/>
        <end position="118"/>
    </location>
</feature>
<dbReference type="GO" id="GO:0019843">
    <property type="term" value="F:rRNA binding"/>
    <property type="evidence" value="ECO:0007669"/>
    <property type="project" value="UniProtKB-UniRule"/>
</dbReference>
<dbReference type="InterPro" id="IPR012340">
    <property type="entry name" value="NA-bd_OB-fold"/>
</dbReference>
<name>A0A2H0WLE3_9BACT</name>
<dbReference type="InterPro" id="IPR022666">
    <property type="entry name" value="Ribosomal_uL2_RNA-bd_dom"/>
</dbReference>